<dbReference type="EMBL" id="ACWF01000047">
    <property type="protein sequence ID" value="EHL78919.1"/>
    <property type="molecule type" value="Genomic_DNA"/>
</dbReference>
<dbReference type="AlphaFoldDB" id="G9QIU4"/>
<proteinExistence type="predicted"/>
<accession>G9QIU4</accession>
<dbReference type="Proteomes" id="UP000011747">
    <property type="component" value="Unassembled WGS sequence"/>
</dbReference>
<organism evidence="1 2">
    <name type="scientific">Bacillus smithii 7_3_47FAA</name>
    <dbReference type="NCBI Taxonomy" id="665952"/>
    <lineage>
        <taxon>Bacteria</taxon>
        <taxon>Bacillati</taxon>
        <taxon>Bacillota</taxon>
        <taxon>Bacilli</taxon>
        <taxon>Bacillales</taxon>
        <taxon>Bacillaceae</taxon>
        <taxon>Bacillus</taxon>
    </lineage>
</organism>
<evidence type="ECO:0008006" key="3">
    <source>
        <dbReference type="Google" id="ProtNLM"/>
    </source>
</evidence>
<evidence type="ECO:0000313" key="1">
    <source>
        <dbReference type="EMBL" id="EHL78919.1"/>
    </source>
</evidence>
<dbReference type="SUPFAM" id="SSF56059">
    <property type="entry name" value="Glutathione synthetase ATP-binding domain-like"/>
    <property type="match status" value="1"/>
</dbReference>
<name>G9QIU4_9BACI</name>
<reference evidence="1 2" key="1">
    <citation type="submission" date="2011-09" db="EMBL/GenBank/DDBJ databases">
        <title>The Genome Sequence of Bacillus smithii 7_3_47FAA.</title>
        <authorList>
            <consortium name="The Broad Institute Genome Sequencing Platform"/>
            <person name="Earl A."/>
            <person name="Ward D."/>
            <person name="Feldgarden M."/>
            <person name="Gevers D."/>
            <person name="Daigneault M."/>
            <person name="Strauss J."/>
            <person name="Allen-Vercoe E."/>
            <person name="Young S.K."/>
            <person name="Zeng Q."/>
            <person name="Gargeya S."/>
            <person name="Fitzgerald M."/>
            <person name="Haas B."/>
            <person name="Abouelleil A."/>
            <person name="Alvarado L."/>
            <person name="Arachchi H.M."/>
            <person name="Berlin A."/>
            <person name="Brown A."/>
            <person name="Chapman S.B."/>
            <person name="Chen Z."/>
            <person name="Dunbar C."/>
            <person name="Freedman E."/>
            <person name="Gearin G."/>
            <person name="Goldberg J."/>
            <person name="Griggs A."/>
            <person name="Gujja S."/>
            <person name="Heiman D."/>
            <person name="Howarth C."/>
            <person name="Larson L."/>
            <person name="Lui A."/>
            <person name="MacDonald P.J.P."/>
            <person name="Montmayeur A."/>
            <person name="Murphy C."/>
            <person name="Neiman D."/>
            <person name="Pearson M."/>
            <person name="Priest M."/>
            <person name="Roberts A."/>
            <person name="Saif S."/>
            <person name="Shea T."/>
            <person name="Shenoy N."/>
            <person name="Sisk P."/>
            <person name="Stolte C."/>
            <person name="Sykes S."/>
            <person name="Wortman J."/>
            <person name="Nusbaum C."/>
            <person name="Birren B."/>
        </authorList>
    </citation>
    <scope>NUCLEOTIDE SEQUENCE [LARGE SCALE GENOMIC DNA]</scope>
    <source>
        <strain evidence="1 2">7_3_47FAA</strain>
    </source>
</reference>
<dbReference type="Pfam" id="PF14398">
    <property type="entry name" value="ATPgrasp_YheCD"/>
    <property type="match status" value="1"/>
</dbReference>
<sequence length="448" mass="52545">MFFDLHVKIEQWQDEKSVQISFIPTEALNINPLKLCVGHWKFDLKKQDAERTNESWFQMKNDGKRNLFFLERKWQGYFAADSATLFLGPVIAILTEIKGSKGNIQFPSIEEFCKEVDQIFRKKGGFMYVANLNDFYKEKGYYQEKHEWKKETLPIPDVIYNRIHSRKKETSRAFRNVKRVVKNHHICFFNESFLDKWKVFELLQESDDIRPYLPETKLLTKDSLLQILANSPVYIKPIEGSQGKDIIYAEQKDGKMFIRSTGEMLDMDETMEIQPFLTKLFHSLDPSSFLIQKKIDLLTPQDCLLDFRLLCHWQGDHGWKVTSIVARTGKNKAIVSNISQGGHLEKPKTILKKFFPTDFFHIYQTMIQLAVKVAQAVHQRSDGNFFELGVDIGIDQKGKIWLIEVNSKPSKKEAIHTNTFRPSSMSIFYIAGKKWRERMEFDEQNRDE</sequence>
<keyword evidence="2" id="KW-1185">Reference proteome</keyword>
<protein>
    <recommendedName>
        <fullName evidence="3">ATP-grasp domain-containing protein</fullName>
    </recommendedName>
</protein>
<dbReference type="Gene3D" id="3.30.470.20">
    <property type="entry name" value="ATP-grasp fold, B domain"/>
    <property type="match status" value="1"/>
</dbReference>
<evidence type="ECO:0000313" key="2">
    <source>
        <dbReference type="Proteomes" id="UP000011747"/>
    </source>
</evidence>
<dbReference type="HOGENOM" id="CLU_044334_0_1_9"/>
<gene>
    <name evidence="1" type="ORF">HMPREF1015_02105</name>
</gene>
<comment type="caution">
    <text evidence="1">The sequence shown here is derived from an EMBL/GenBank/DDBJ whole genome shotgun (WGS) entry which is preliminary data.</text>
</comment>
<dbReference type="RefSeq" id="WP_003353179.1">
    <property type="nucleotide sequence ID" value="NZ_JH414745.1"/>
</dbReference>
<dbReference type="InterPro" id="IPR026838">
    <property type="entry name" value="YheC/D"/>
</dbReference>
<dbReference type="PATRIC" id="fig|665952.3.peg.882"/>